<name>A0A7R9P861_TIMCA</name>
<dbReference type="EMBL" id="OE181515">
    <property type="protein sequence ID" value="CAD7573296.1"/>
    <property type="molecule type" value="Genomic_DNA"/>
</dbReference>
<evidence type="ECO:0000259" key="5">
    <source>
        <dbReference type="Pfam" id="PF00151"/>
    </source>
</evidence>
<comment type="similarity">
    <text evidence="2 4">Belongs to the AB hydrolase superfamily. Lipase family.</text>
</comment>
<dbReference type="AlphaFoldDB" id="A0A7R9P861"/>
<dbReference type="InterPro" id="IPR013818">
    <property type="entry name" value="Lipase"/>
</dbReference>
<keyword evidence="3" id="KW-0964">Secreted</keyword>
<dbReference type="GO" id="GO:0016298">
    <property type="term" value="F:lipase activity"/>
    <property type="evidence" value="ECO:0007669"/>
    <property type="project" value="InterPro"/>
</dbReference>
<comment type="subcellular location">
    <subcellularLocation>
        <location evidence="1">Secreted</location>
    </subcellularLocation>
</comment>
<protein>
    <submittedName>
        <fullName evidence="6">(California timema) hypothetical protein</fullName>
    </submittedName>
</protein>
<evidence type="ECO:0000313" key="6">
    <source>
        <dbReference type="EMBL" id="CAD7573296.1"/>
    </source>
</evidence>
<evidence type="ECO:0000256" key="3">
    <source>
        <dbReference type="ARBA" id="ARBA00022525"/>
    </source>
</evidence>
<proteinExistence type="inferred from homology"/>
<evidence type="ECO:0000256" key="4">
    <source>
        <dbReference type="RuleBase" id="RU004262"/>
    </source>
</evidence>
<accession>A0A7R9P861</accession>
<reference evidence="6" key="1">
    <citation type="submission" date="2020-11" db="EMBL/GenBank/DDBJ databases">
        <authorList>
            <person name="Tran Van P."/>
        </authorList>
    </citation>
    <scope>NUCLEOTIDE SEQUENCE</scope>
</reference>
<dbReference type="PRINTS" id="PR00821">
    <property type="entry name" value="TAGLIPASE"/>
</dbReference>
<dbReference type="GO" id="GO:0005615">
    <property type="term" value="C:extracellular space"/>
    <property type="evidence" value="ECO:0007669"/>
    <property type="project" value="TreeGrafter"/>
</dbReference>
<evidence type="ECO:0000256" key="1">
    <source>
        <dbReference type="ARBA" id="ARBA00004613"/>
    </source>
</evidence>
<dbReference type="InterPro" id="IPR000734">
    <property type="entry name" value="TAG_lipase"/>
</dbReference>
<dbReference type="SUPFAM" id="SSF53474">
    <property type="entry name" value="alpha/beta-Hydrolases"/>
    <property type="match status" value="1"/>
</dbReference>
<dbReference type="Gene3D" id="3.40.50.1820">
    <property type="entry name" value="alpha/beta hydrolase"/>
    <property type="match status" value="1"/>
</dbReference>
<dbReference type="InterPro" id="IPR029058">
    <property type="entry name" value="AB_hydrolase_fold"/>
</dbReference>
<dbReference type="GO" id="GO:0016042">
    <property type="term" value="P:lipid catabolic process"/>
    <property type="evidence" value="ECO:0007669"/>
    <property type="project" value="TreeGrafter"/>
</dbReference>
<evidence type="ECO:0000256" key="2">
    <source>
        <dbReference type="ARBA" id="ARBA00010701"/>
    </source>
</evidence>
<sequence length="250" mass="27608">MNMKYSSPMASLVLTDSSQTTADGFEKLPDQIRYPYAEPYELQKHVFSSCQNLGYMRTRGNYNVIVVDWAIPSRDGYTTASYTSILVGGTVAKFIDYLASNGLRPSNVNIVGFSMGAHVAGTAGSRITSLDPAGPVFDLFPAGDKLTSDDADFVQVIHTNVGRFGYVGDLGHVDFYPNGGSVQNGCAQQTTLDSVLDFCNHLRSKEYYVESLTSKRVFNATMCYSWIDYSKRRCYRNPTAAMGAYTPNRF</sequence>
<gene>
    <name evidence="6" type="ORF">TCMB3V08_LOCUS5934</name>
</gene>
<dbReference type="PANTHER" id="PTHR11610">
    <property type="entry name" value="LIPASE"/>
    <property type="match status" value="1"/>
</dbReference>
<dbReference type="Pfam" id="PF00151">
    <property type="entry name" value="Lipase"/>
    <property type="match status" value="1"/>
</dbReference>
<organism evidence="6">
    <name type="scientific">Timema californicum</name>
    <name type="common">California timema</name>
    <name type="synonym">Walking stick</name>
    <dbReference type="NCBI Taxonomy" id="61474"/>
    <lineage>
        <taxon>Eukaryota</taxon>
        <taxon>Metazoa</taxon>
        <taxon>Ecdysozoa</taxon>
        <taxon>Arthropoda</taxon>
        <taxon>Hexapoda</taxon>
        <taxon>Insecta</taxon>
        <taxon>Pterygota</taxon>
        <taxon>Neoptera</taxon>
        <taxon>Polyneoptera</taxon>
        <taxon>Phasmatodea</taxon>
        <taxon>Timematodea</taxon>
        <taxon>Timematoidea</taxon>
        <taxon>Timematidae</taxon>
        <taxon>Timema</taxon>
    </lineage>
</organism>
<feature type="domain" description="Lipase" evidence="5">
    <location>
        <begin position="56"/>
        <end position="244"/>
    </location>
</feature>